<name>A0ABS9EGP1_9FLAO</name>
<dbReference type="NCBIfam" id="TIGR03514">
    <property type="entry name" value="GldB_lipo"/>
    <property type="match status" value="1"/>
</dbReference>
<sequence length="319" mass="37892">MFRKICFFLILLSVFSCEKKSEVEREIEKIPIEFNLVRFDKEFAAVNAEKLPALKSKYPFLFPSNYPDSLWLVKINDSIQQELNTEVLSAFPNFDKEEEELQSLFQHIEYYFPSFESPEVFTITSEVDYKNKVLLANNYLFISLDTYLGKEHPFYMGIQEFLKKNFEKDQILPDVANAYAKKYVPQPTSRVFLDHMLYYGKILYLKDKWLTETPDFNKIGYTSKEMDWAVANEDQIWRYFVERKLIFDSDTQLYTRFLYPAPFSKFYLELDNEAPAMLGQFIGWQIVRAYMDKNDVGLQELLDTDAETIFNKANYKPKK</sequence>
<gene>
    <name evidence="1" type="primary">gldB</name>
    <name evidence="1" type="ORF">L1I30_10110</name>
</gene>
<evidence type="ECO:0000313" key="2">
    <source>
        <dbReference type="Proteomes" id="UP001179363"/>
    </source>
</evidence>
<dbReference type="PROSITE" id="PS51257">
    <property type="entry name" value="PROKAR_LIPOPROTEIN"/>
    <property type="match status" value="1"/>
</dbReference>
<dbReference type="InterPro" id="IPR019853">
    <property type="entry name" value="GldB-like"/>
</dbReference>
<proteinExistence type="predicted"/>
<comment type="caution">
    <text evidence="1">The sequence shown here is derived from an EMBL/GenBank/DDBJ whole genome shotgun (WGS) entry which is preliminary data.</text>
</comment>
<reference evidence="1" key="1">
    <citation type="submission" date="2022-01" db="EMBL/GenBank/DDBJ databases">
        <title>Gillisia lutea sp. nov., isolated from marine plastic residues from the Malvarosa beach (Valencia, Spain).</title>
        <authorList>
            <person name="Vidal-Verdu A."/>
            <person name="Molina-Menor E."/>
            <person name="Satari L."/>
            <person name="Pascual J."/>
            <person name="Pereto J."/>
            <person name="Porcar M."/>
        </authorList>
    </citation>
    <scope>NUCLEOTIDE SEQUENCE</scope>
    <source>
        <strain evidence="1">M10.2A</strain>
    </source>
</reference>
<evidence type="ECO:0000313" key="1">
    <source>
        <dbReference type="EMBL" id="MCF4102021.1"/>
    </source>
</evidence>
<keyword evidence="2" id="KW-1185">Reference proteome</keyword>
<dbReference type="EMBL" id="JAKGTH010000009">
    <property type="protein sequence ID" value="MCF4102021.1"/>
    <property type="molecule type" value="Genomic_DNA"/>
</dbReference>
<dbReference type="Proteomes" id="UP001179363">
    <property type="component" value="Unassembled WGS sequence"/>
</dbReference>
<protein>
    <submittedName>
        <fullName evidence="1">Gliding motility lipoprotein GldB</fullName>
    </submittedName>
</protein>
<dbReference type="RefSeq" id="WP_236134170.1">
    <property type="nucleotide sequence ID" value="NZ_JAKGTH010000009.1"/>
</dbReference>
<organism evidence="1 2">
    <name type="scientific">Gillisia lutea</name>
    <dbReference type="NCBI Taxonomy" id="2909668"/>
    <lineage>
        <taxon>Bacteria</taxon>
        <taxon>Pseudomonadati</taxon>
        <taxon>Bacteroidota</taxon>
        <taxon>Flavobacteriia</taxon>
        <taxon>Flavobacteriales</taxon>
        <taxon>Flavobacteriaceae</taxon>
        <taxon>Gillisia</taxon>
    </lineage>
</organism>
<accession>A0ABS9EGP1</accession>
<keyword evidence="1" id="KW-0449">Lipoprotein</keyword>
<dbReference type="Pfam" id="PF25594">
    <property type="entry name" value="GldB_lipo"/>
    <property type="match status" value="1"/>
</dbReference>